<comment type="similarity">
    <text evidence="1">Belongs to the Gfo/Idh/MocA family.</text>
</comment>
<dbReference type="Proteomes" id="UP000008635">
    <property type="component" value="Chromosome"/>
</dbReference>
<reference evidence="6" key="2">
    <citation type="submission" date="2011-01" db="EMBL/GenBank/DDBJ databases">
        <title>The complete genome of Deinococcus maricopensis DSM 21211.</title>
        <authorList>
            <consortium name="US DOE Joint Genome Institute (JGI-PGF)"/>
            <person name="Lucas S."/>
            <person name="Copeland A."/>
            <person name="Lapidus A."/>
            <person name="Goodwin L."/>
            <person name="Pitluck S."/>
            <person name="Kyrpides N."/>
            <person name="Mavromatis K."/>
            <person name="Pagani I."/>
            <person name="Ivanova N."/>
            <person name="Ovchinnikova G."/>
            <person name="Zeytun A."/>
            <person name="Detter J.C."/>
            <person name="Han C."/>
            <person name="Land M."/>
            <person name="Hauser L."/>
            <person name="Markowitz V."/>
            <person name="Cheng J.-F."/>
            <person name="Hugenholtz P."/>
            <person name="Woyke T."/>
            <person name="Wu D."/>
            <person name="Pukall R."/>
            <person name="Gehrich-Schroeter G."/>
            <person name="Brambilla E."/>
            <person name="Klenk H.-P."/>
            <person name="Eisen J.A."/>
        </authorList>
    </citation>
    <scope>NUCLEOTIDE SEQUENCE [LARGE SCALE GENOMIC DNA]</scope>
    <source>
        <strain evidence="6">DSM 21211 / LMG 22137 / NRRL B-23946 / LB-34</strain>
    </source>
</reference>
<evidence type="ECO:0000313" key="6">
    <source>
        <dbReference type="Proteomes" id="UP000008635"/>
    </source>
</evidence>
<sequence length="323" mass="34896" precursor="true">MTWRWGIFGAARIARALVPAIRAAGGQVHMIGARDPHRARAFADEHGIPLAGTYDDLLQEPTLDAVYVPLPNDAHLPWATRALQAGKHALVEKPLTLDAHQARQLADTAQSTDRLCLEAFAYRFTPHIEETLRLVHAGELGDVRAVHGAFGFPLDRPDDFRWDPTKGGGALYDVGCYPVNVTRLLLGEPSSVTAQARLTERGVDVGLSGVLTYPDALATISCGFDWAGPTQALHVTGTHGTLTLTDAYDSNPGRPVTLTVNGEVRNLPAENGYTRMVQHFQAAGRGETPLRYTPQDAVAQARVLDALLHSVRTSTPVRLSPDA</sequence>
<evidence type="ECO:0000256" key="1">
    <source>
        <dbReference type="ARBA" id="ARBA00010928"/>
    </source>
</evidence>
<evidence type="ECO:0000256" key="2">
    <source>
        <dbReference type="ARBA" id="ARBA00023002"/>
    </source>
</evidence>
<dbReference type="Gene3D" id="3.30.360.10">
    <property type="entry name" value="Dihydrodipicolinate Reductase, domain 2"/>
    <property type="match status" value="1"/>
</dbReference>
<reference evidence="5 6" key="1">
    <citation type="journal article" date="2011" name="Stand. Genomic Sci.">
        <title>Complete genome sequence of Deinococcus maricopensis type strain (LB-34).</title>
        <authorList>
            <person name="Pukall R."/>
            <person name="Zeytun A."/>
            <person name="Lucas S."/>
            <person name="Lapidus A."/>
            <person name="Hammon N."/>
            <person name="Deshpande S."/>
            <person name="Nolan M."/>
            <person name="Cheng J.F."/>
            <person name="Pitluck S."/>
            <person name="Liolios K."/>
            <person name="Pagani I."/>
            <person name="Mikhailova N."/>
            <person name="Ivanova N."/>
            <person name="Mavromatis K."/>
            <person name="Pati A."/>
            <person name="Tapia R."/>
            <person name="Han C."/>
            <person name="Goodwin L."/>
            <person name="Chen A."/>
            <person name="Palaniappan K."/>
            <person name="Land M."/>
            <person name="Hauser L."/>
            <person name="Chang Y.J."/>
            <person name="Jeffries C.D."/>
            <person name="Brambilla E.M."/>
            <person name="Rohde M."/>
            <person name="Goker M."/>
            <person name="Detter J.C."/>
            <person name="Woyke T."/>
            <person name="Bristow J."/>
            <person name="Eisen J.A."/>
            <person name="Markowitz V."/>
            <person name="Hugenholtz P."/>
            <person name="Kyrpides N.C."/>
            <person name="Klenk H.P."/>
        </authorList>
    </citation>
    <scope>NUCLEOTIDE SEQUENCE [LARGE SCALE GENOMIC DNA]</scope>
    <source>
        <strain evidence="6">DSM 21211 / LMG 22137 / NRRL B-23946 / LB-34</strain>
    </source>
</reference>
<dbReference type="Pfam" id="PF22725">
    <property type="entry name" value="GFO_IDH_MocA_C3"/>
    <property type="match status" value="1"/>
</dbReference>
<feature type="domain" description="GFO/IDH/MocA-like oxidoreductase" evidence="4">
    <location>
        <begin position="133"/>
        <end position="242"/>
    </location>
</feature>
<dbReference type="InterPro" id="IPR000683">
    <property type="entry name" value="Gfo/Idh/MocA-like_OxRdtase_N"/>
</dbReference>
<dbReference type="eggNOG" id="COG0673">
    <property type="taxonomic scope" value="Bacteria"/>
</dbReference>
<dbReference type="KEGG" id="dmr:Deima_2260"/>
<evidence type="ECO:0000313" key="5">
    <source>
        <dbReference type="EMBL" id="ADV67898.1"/>
    </source>
</evidence>
<evidence type="ECO:0000259" key="3">
    <source>
        <dbReference type="Pfam" id="PF01408"/>
    </source>
</evidence>
<dbReference type="SUPFAM" id="SSF51735">
    <property type="entry name" value="NAD(P)-binding Rossmann-fold domains"/>
    <property type="match status" value="1"/>
</dbReference>
<feature type="domain" description="Gfo/Idh/MocA-like oxidoreductase N-terminal" evidence="3">
    <location>
        <begin position="4"/>
        <end position="117"/>
    </location>
</feature>
<dbReference type="RefSeq" id="WP_013557403.1">
    <property type="nucleotide sequence ID" value="NC_014958.1"/>
</dbReference>
<protein>
    <submittedName>
        <fullName evidence="5">Trans-1,2-dihydrobenzene-1,2-diol dehydrogenase</fullName>
        <ecNumber evidence="5">1.3.1.20</ecNumber>
    </submittedName>
</protein>
<keyword evidence="6" id="KW-1185">Reference proteome</keyword>
<gene>
    <name evidence="5" type="ordered locus">Deima_2260</name>
</gene>
<dbReference type="HOGENOM" id="CLU_023194_5_0_0"/>
<dbReference type="Pfam" id="PF01408">
    <property type="entry name" value="GFO_IDH_MocA"/>
    <property type="match status" value="1"/>
</dbReference>
<dbReference type="Gene3D" id="3.40.50.720">
    <property type="entry name" value="NAD(P)-binding Rossmann-like Domain"/>
    <property type="match status" value="1"/>
</dbReference>
<dbReference type="OrthoDB" id="2350336at2"/>
<keyword evidence="2 5" id="KW-0560">Oxidoreductase</keyword>
<dbReference type="PANTHER" id="PTHR22604:SF105">
    <property type="entry name" value="TRANS-1,2-DIHYDROBENZENE-1,2-DIOL DEHYDROGENASE"/>
    <property type="match status" value="1"/>
</dbReference>
<organism evidence="5 6">
    <name type="scientific">Deinococcus maricopensis (strain DSM 21211 / LMG 22137 / NRRL B-23946 / LB-34)</name>
    <dbReference type="NCBI Taxonomy" id="709986"/>
    <lineage>
        <taxon>Bacteria</taxon>
        <taxon>Thermotogati</taxon>
        <taxon>Deinococcota</taxon>
        <taxon>Deinococci</taxon>
        <taxon>Deinococcales</taxon>
        <taxon>Deinococcaceae</taxon>
        <taxon>Deinococcus</taxon>
    </lineage>
</organism>
<dbReference type="STRING" id="709986.Deima_2260"/>
<dbReference type="InterPro" id="IPR055170">
    <property type="entry name" value="GFO_IDH_MocA-like_dom"/>
</dbReference>
<evidence type="ECO:0000259" key="4">
    <source>
        <dbReference type="Pfam" id="PF22725"/>
    </source>
</evidence>
<dbReference type="EMBL" id="CP002454">
    <property type="protein sequence ID" value="ADV67898.1"/>
    <property type="molecule type" value="Genomic_DNA"/>
</dbReference>
<dbReference type="SUPFAM" id="SSF55347">
    <property type="entry name" value="Glyceraldehyde-3-phosphate dehydrogenase-like, C-terminal domain"/>
    <property type="match status" value="1"/>
</dbReference>
<dbReference type="EC" id="1.3.1.20" evidence="5"/>
<dbReference type="InterPro" id="IPR036291">
    <property type="entry name" value="NAD(P)-bd_dom_sf"/>
</dbReference>
<dbReference type="GO" id="GO:0000166">
    <property type="term" value="F:nucleotide binding"/>
    <property type="evidence" value="ECO:0007669"/>
    <property type="project" value="InterPro"/>
</dbReference>
<accession>E8UA09</accession>
<proteinExistence type="inferred from homology"/>
<dbReference type="InterPro" id="IPR050984">
    <property type="entry name" value="Gfo/Idh/MocA_domain"/>
</dbReference>
<dbReference type="PANTHER" id="PTHR22604">
    <property type="entry name" value="OXIDOREDUCTASES"/>
    <property type="match status" value="1"/>
</dbReference>
<name>E8UA09_DEIML</name>
<dbReference type="GO" id="GO:0047115">
    <property type="term" value="F:trans-1,2-dihydrobenzene-1,2-diol dehydrogenase activity"/>
    <property type="evidence" value="ECO:0007669"/>
    <property type="project" value="UniProtKB-EC"/>
</dbReference>
<dbReference type="AlphaFoldDB" id="E8UA09"/>